<feature type="domain" description="BRCT" evidence="7">
    <location>
        <begin position="99"/>
        <end position="189"/>
    </location>
</feature>
<organism evidence="8 9">
    <name type="scientific">Mizuhopecten yessoensis</name>
    <name type="common">Japanese scallop</name>
    <name type="synonym">Patinopecten yessoensis</name>
    <dbReference type="NCBI Taxonomy" id="6573"/>
    <lineage>
        <taxon>Eukaryota</taxon>
        <taxon>Metazoa</taxon>
        <taxon>Spiralia</taxon>
        <taxon>Lophotrochozoa</taxon>
        <taxon>Mollusca</taxon>
        <taxon>Bivalvia</taxon>
        <taxon>Autobranchia</taxon>
        <taxon>Pteriomorphia</taxon>
        <taxon>Pectinida</taxon>
        <taxon>Pectinoidea</taxon>
        <taxon>Pectinidae</taxon>
        <taxon>Mizuhopecten</taxon>
    </lineage>
</organism>
<feature type="region of interest" description="Disordered" evidence="6">
    <location>
        <begin position="305"/>
        <end position="435"/>
    </location>
</feature>
<dbReference type="STRING" id="6573.A0A210Q3G8"/>
<feature type="domain" description="BRCT" evidence="7">
    <location>
        <begin position="448"/>
        <end position="534"/>
    </location>
</feature>
<proteinExistence type="predicted"/>
<dbReference type="InterPro" id="IPR051579">
    <property type="entry name" value="DDR_Transcriptional_Reg"/>
</dbReference>
<dbReference type="CDD" id="cd17710">
    <property type="entry name" value="BRCT_PAXIP1_rpt2"/>
    <property type="match status" value="1"/>
</dbReference>
<dbReference type="PANTHER" id="PTHR23196">
    <property type="entry name" value="PAX TRANSCRIPTION ACTIVATION DOMAIN INTERACTING PROTEIN"/>
    <property type="match status" value="1"/>
</dbReference>
<dbReference type="SMART" id="SM00292">
    <property type="entry name" value="BRCT"/>
    <property type="match status" value="6"/>
</dbReference>
<feature type="compositionally biased region" description="Polar residues" evidence="6">
    <location>
        <begin position="420"/>
        <end position="434"/>
    </location>
</feature>
<evidence type="ECO:0000256" key="1">
    <source>
        <dbReference type="ARBA" id="ARBA00004123"/>
    </source>
</evidence>
<keyword evidence="9" id="KW-1185">Reference proteome</keyword>
<comment type="subcellular location">
    <subcellularLocation>
        <location evidence="1">Nucleus</location>
    </subcellularLocation>
</comment>
<dbReference type="SUPFAM" id="SSF52113">
    <property type="entry name" value="BRCT domain"/>
    <property type="match status" value="6"/>
</dbReference>
<accession>A0A210Q3G8</accession>
<dbReference type="CDD" id="cd17714">
    <property type="entry name" value="BRCT_PAXIP1_rpt1"/>
    <property type="match status" value="1"/>
</dbReference>
<dbReference type="OrthoDB" id="342264at2759"/>
<sequence>MTADTEKKEEEKTPEDLFKDVTYYVVGDIDQQVLALLNAGGAKRDSYLSQMVSHVIADDHTQDDYSEAKELFELPVVTSQWVILSVKCKKRLPIEIFAPEGRLLSGVVACSSQLDPDDAKALWGMVTYYGGRCQQSLDQSCTHLIAYNTESEKYRAASLHVDHVKIVTPDWVTDSISKGEKLDEMIYDPELIEYPRPKSPTPPPPPPREPSPPPVMFPEAMDVTDQMMMQNQYLHMMGNHGNHARQRGEMSARSPGNQVNTPFQQSAMAALERRVSGEESAAGSRPPTPSAKEALARMVNNRIQAGGQPRTSHSPKSPGKPHPAMPGGINMPSPHQMQQAGLGGYAGMPGPGMSPFPGHEPMGMQKQLGNQPQRTLRNITNSGPQHPSPGPRPNTTKINQILGLNMNVPHRHPPPRYGSATGSQKGQHPSQSPLMPTYWGHDPTDNVPADMCLLGCVFYITDYQKIVGPDQIDNWKKVISQHGGQVDPAYSNRVSHILCANQHSDVFALGLKDQRRVVTAYWLNDVLLRKRMLPPWQALHIPLIFADVKPCCNQIICVTNFEGDERMRIKQMINAIGAKYTGYMTHSNSVLVCKRPEGEKYEKAKEWHLPVVNAQWLSDLVLGNLDALKLPINPRYLQTVQGDLFQLDTSRIGHMLVGWRNPMKIQKEVWKRFLPGVPKSRPASASGQENVHIPKLETAEPPAKKARMDLNKDDQSILDKPGPRVMFTGFPRGIARRLQTNAIQLGANITENPRYCTHLVTPTFSRTLKFFIAVNVCKFVVTRNWIEDSIDQNRFLDEANYALRDVKAEKEMQCSLQDSLARAHVRPLFQGLTFYITPSVNPPVGDLVNIVESAGGKVVKRRPGLRTFLSMKDEQGNPKCILITCENDIHLCRDLLAKNIALYNAEFILTGVIRQRVDFRMFQIEVH</sequence>
<feature type="region of interest" description="Disordered" evidence="6">
    <location>
        <begin position="239"/>
        <end position="291"/>
    </location>
</feature>
<keyword evidence="2" id="KW-0227">DNA damage</keyword>
<evidence type="ECO:0000313" key="8">
    <source>
        <dbReference type="EMBL" id="OWF43255.1"/>
    </source>
</evidence>
<feature type="region of interest" description="Disordered" evidence="6">
    <location>
        <begin position="193"/>
        <end position="218"/>
    </location>
</feature>
<feature type="domain" description="BRCT" evidence="7">
    <location>
        <begin position="738"/>
        <end position="803"/>
    </location>
</feature>
<evidence type="ECO:0000256" key="3">
    <source>
        <dbReference type="ARBA" id="ARBA00023242"/>
    </source>
</evidence>
<protein>
    <recommendedName>
        <fullName evidence="4">PAX-interacting protein 1</fullName>
    </recommendedName>
    <alternativeName>
        <fullName evidence="5">PAX transactivation activation domain-interacting protein</fullName>
    </alternativeName>
</protein>
<dbReference type="CDD" id="cd17711">
    <property type="entry name" value="BRCT_PAXIP1_rpt3"/>
    <property type="match status" value="1"/>
</dbReference>
<reference evidence="8 9" key="1">
    <citation type="journal article" date="2017" name="Nat. Ecol. Evol.">
        <title>Scallop genome provides insights into evolution of bilaterian karyotype and development.</title>
        <authorList>
            <person name="Wang S."/>
            <person name="Zhang J."/>
            <person name="Jiao W."/>
            <person name="Li J."/>
            <person name="Xun X."/>
            <person name="Sun Y."/>
            <person name="Guo X."/>
            <person name="Huan P."/>
            <person name="Dong B."/>
            <person name="Zhang L."/>
            <person name="Hu X."/>
            <person name="Sun X."/>
            <person name="Wang J."/>
            <person name="Zhao C."/>
            <person name="Wang Y."/>
            <person name="Wang D."/>
            <person name="Huang X."/>
            <person name="Wang R."/>
            <person name="Lv J."/>
            <person name="Li Y."/>
            <person name="Zhang Z."/>
            <person name="Liu B."/>
            <person name="Lu W."/>
            <person name="Hui Y."/>
            <person name="Liang J."/>
            <person name="Zhou Z."/>
            <person name="Hou R."/>
            <person name="Li X."/>
            <person name="Liu Y."/>
            <person name="Li H."/>
            <person name="Ning X."/>
            <person name="Lin Y."/>
            <person name="Zhao L."/>
            <person name="Xing Q."/>
            <person name="Dou J."/>
            <person name="Li Y."/>
            <person name="Mao J."/>
            <person name="Guo H."/>
            <person name="Dou H."/>
            <person name="Li T."/>
            <person name="Mu C."/>
            <person name="Jiang W."/>
            <person name="Fu Q."/>
            <person name="Fu X."/>
            <person name="Miao Y."/>
            <person name="Liu J."/>
            <person name="Yu Q."/>
            <person name="Li R."/>
            <person name="Liao H."/>
            <person name="Li X."/>
            <person name="Kong Y."/>
            <person name="Jiang Z."/>
            <person name="Chourrout D."/>
            <person name="Li R."/>
            <person name="Bao Z."/>
        </authorList>
    </citation>
    <scope>NUCLEOTIDE SEQUENCE [LARGE SCALE GENOMIC DNA]</scope>
    <source>
        <strain evidence="8 9">PY_sf001</strain>
    </source>
</reference>
<feature type="compositionally biased region" description="Polar residues" evidence="6">
    <location>
        <begin position="367"/>
        <end position="385"/>
    </location>
</feature>
<evidence type="ECO:0000259" key="7">
    <source>
        <dbReference type="PROSITE" id="PS50172"/>
    </source>
</evidence>
<dbReference type="AlphaFoldDB" id="A0A210Q3G8"/>
<dbReference type="Pfam" id="PF16589">
    <property type="entry name" value="BRCT_2"/>
    <property type="match status" value="1"/>
</dbReference>
<evidence type="ECO:0000313" key="9">
    <source>
        <dbReference type="Proteomes" id="UP000242188"/>
    </source>
</evidence>
<dbReference type="Pfam" id="PF16770">
    <property type="entry name" value="RTT107_BRCT_5"/>
    <property type="match status" value="1"/>
</dbReference>
<dbReference type="CDD" id="cd17730">
    <property type="entry name" value="BRCT_PAXIP1_rpt4"/>
    <property type="match status" value="1"/>
</dbReference>
<dbReference type="GO" id="GO:0044666">
    <property type="term" value="C:MLL3/4 complex"/>
    <property type="evidence" value="ECO:0007669"/>
    <property type="project" value="TreeGrafter"/>
</dbReference>
<feature type="compositionally biased region" description="Polar residues" evidence="6">
    <location>
        <begin position="254"/>
        <end position="267"/>
    </location>
</feature>
<dbReference type="InterPro" id="IPR001357">
    <property type="entry name" value="BRCT_dom"/>
</dbReference>
<feature type="compositionally biased region" description="Gly residues" evidence="6">
    <location>
        <begin position="341"/>
        <end position="350"/>
    </location>
</feature>
<dbReference type="Gene3D" id="3.40.50.10190">
    <property type="entry name" value="BRCT domain"/>
    <property type="match status" value="6"/>
</dbReference>
<evidence type="ECO:0000256" key="5">
    <source>
        <dbReference type="ARBA" id="ARBA00030146"/>
    </source>
</evidence>
<dbReference type="EMBL" id="NEDP02005138">
    <property type="protein sequence ID" value="OWF43255.1"/>
    <property type="molecule type" value="Genomic_DNA"/>
</dbReference>
<dbReference type="Proteomes" id="UP000242188">
    <property type="component" value="Unassembled WGS sequence"/>
</dbReference>
<evidence type="ECO:0000256" key="4">
    <source>
        <dbReference type="ARBA" id="ARBA00023858"/>
    </source>
</evidence>
<dbReference type="PROSITE" id="PS50172">
    <property type="entry name" value="BRCT"/>
    <property type="match status" value="5"/>
</dbReference>
<dbReference type="Pfam" id="PF00533">
    <property type="entry name" value="BRCT"/>
    <property type="match status" value="1"/>
</dbReference>
<evidence type="ECO:0000256" key="2">
    <source>
        <dbReference type="ARBA" id="ARBA00022763"/>
    </source>
</evidence>
<name>A0A210Q3G8_MIZYE</name>
<dbReference type="InterPro" id="IPR036420">
    <property type="entry name" value="BRCT_dom_sf"/>
</dbReference>
<feature type="domain" description="BRCT" evidence="7">
    <location>
        <begin position="13"/>
        <end position="99"/>
    </location>
</feature>
<gene>
    <name evidence="8" type="ORF">KP79_PYT18794</name>
</gene>
<keyword evidence="3" id="KW-0539">Nucleus</keyword>
<evidence type="ECO:0000256" key="6">
    <source>
        <dbReference type="SAM" id="MobiDB-lite"/>
    </source>
</evidence>
<dbReference type="GO" id="GO:0006974">
    <property type="term" value="P:DNA damage response"/>
    <property type="evidence" value="ECO:0007669"/>
    <property type="project" value="UniProtKB-KW"/>
</dbReference>
<dbReference type="Pfam" id="PF12738">
    <property type="entry name" value="PTCB-BRCT"/>
    <property type="match status" value="2"/>
</dbReference>
<feature type="domain" description="BRCT" evidence="7">
    <location>
        <begin position="540"/>
        <end position="621"/>
    </location>
</feature>
<dbReference type="CDD" id="cd18440">
    <property type="entry name" value="BRCT_PAXIP1_rpt6"/>
    <property type="match status" value="1"/>
</dbReference>
<comment type="caution">
    <text evidence="8">The sequence shown here is derived from an EMBL/GenBank/DDBJ whole genome shotgun (WGS) entry which is preliminary data.</text>
</comment>
<dbReference type="PANTHER" id="PTHR23196:SF1">
    <property type="entry name" value="PAX-INTERACTING PROTEIN 1"/>
    <property type="match status" value="1"/>
</dbReference>
<feature type="compositionally biased region" description="Pro residues" evidence="6">
    <location>
        <begin position="197"/>
        <end position="216"/>
    </location>
</feature>